<organism evidence="2 3">
    <name type="scientific">Hungatella hathewayi DSM 13479</name>
    <dbReference type="NCBI Taxonomy" id="566550"/>
    <lineage>
        <taxon>Bacteria</taxon>
        <taxon>Bacillati</taxon>
        <taxon>Bacillota</taxon>
        <taxon>Clostridia</taxon>
        <taxon>Lachnospirales</taxon>
        <taxon>Lachnospiraceae</taxon>
        <taxon>Hungatella</taxon>
    </lineage>
</organism>
<dbReference type="InterPro" id="IPR032111">
    <property type="entry name" value="Clostridium_phage_holin"/>
</dbReference>
<dbReference type="Pfam" id="PF16079">
    <property type="entry name" value="Phage_holin_5_2"/>
    <property type="match status" value="1"/>
</dbReference>
<feature type="transmembrane region" description="Helical" evidence="1">
    <location>
        <begin position="39"/>
        <end position="59"/>
    </location>
</feature>
<evidence type="ECO:0000313" key="3">
    <source>
        <dbReference type="Proteomes" id="UP000004968"/>
    </source>
</evidence>
<keyword evidence="1" id="KW-1133">Transmembrane helix</keyword>
<gene>
    <name evidence="2" type="ORF">CLOSTHATH_03507</name>
</gene>
<sequence length="93" mass="9342">MSGKRGLIMDLGIASVAGITALCYLAAMAVKATAVDNKWLPVICGVIGAILGVAGMYTMPDFPAADIINAAAVGTVSGLAATGINQAYKQLTK</sequence>
<evidence type="ECO:0008006" key="4">
    <source>
        <dbReference type="Google" id="ProtNLM"/>
    </source>
</evidence>
<keyword evidence="1" id="KW-0812">Transmembrane</keyword>
<dbReference type="EMBL" id="ACIO01000288">
    <property type="protein sequence ID" value="EFC98292.1"/>
    <property type="molecule type" value="Genomic_DNA"/>
</dbReference>
<comment type="caution">
    <text evidence="2">The sequence shown here is derived from an EMBL/GenBank/DDBJ whole genome shotgun (WGS) entry which is preliminary data.</text>
</comment>
<accession>D3AIR7</accession>
<evidence type="ECO:0000256" key="1">
    <source>
        <dbReference type="SAM" id="Phobius"/>
    </source>
</evidence>
<dbReference type="HOGENOM" id="CLU_168120_2_0_9"/>
<evidence type="ECO:0000313" key="2">
    <source>
        <dbReference type="EMBL" id="EFC98292.1"/>
    </source>
</evidence>
<dbReference type="Proteomes" id="UP000004968">
    <property type="component" value="Unassembled WGS sequence"/>
</dbReference>
<reference evidence="2 3" key="1">
    <citation type="submission" date="2010-01" db="EMBL/GenBank/DDBJ databases">
        <authorList>
            <person name="Weinstock G."/>
            <person name="Sodergren E."/>
            <person name="Clifton S."/>
            <person name="Fulton L."/>
            <person name="Fulton B."/>
            <person name="Courtney L."/>
            <person name="Fronick C."/>
            <person name="Harrison M."/>
            <person name="Strong C."/>
            <person name="Farmer C."/>
            <person name="Delahaunty K."/>
            <person name="Markovic C."/>
            <person name="Hall O."/>
            <person name="Minx P."/>
            <person name="Tomlinson C."/>
            <person name="Mitreva M."/>
            <person name="Nelson J."/>
            <person name="Hou S."/>
            <person name="Wollam A."/>
            <person name="Pepin K.H."/>
            <person name="Johnson M."/>
            <person name="Bhonagiri V."/>
            <person name="Nash W.E."/>
            <person name="Warren W."/>
            <person name="Chinwalla A."/>
            <person name="Mardis E.R."/>
            <person name="Wilson R.K."/>
        </authorList>
    </citation>
    <scope>NUCLEOTIDE SEQUENCE [LARGE SCALE GENOMIC DNA]</scope>
    <source>
        <strain evidence="2 3">DSM 13479</strain>
    </source>
</reference>
<keyword evidence="1" id="KW-0472">Membrane</keyword>
<proteinExistence type="predicted"/>
<dbReference type="AlphaFoldDB" id="D3AIR7"/>
<feature type="transmembrane region" description="Helical" evidence="1">
    <location>
        <begin position="7"/>
        <end position="27"/>
    </location>
</feature>
<name>D3AIR7_9FIRM</name>
<protein>
    <recommendedName>
        <fullName evidence="4">Enolase</fullName>
    </recommendedName>
</protein>